<dbReference type="InterPro" id="IPR045155">
    <property type="entry name" value="Beta-lactam_cat"/>
</dbReference>
<evidence type="ECO:0000313" key="9">
    <source>
        <dbReference type="Proteomes" id="UP000824246"/>
    </source>
</evidence>
<dbReference type="AlphaFoldDB" id="A0A9D2AQ45"/>
<dbReference type="PROSITE" id="PS00146">
    <property type="entry name" value="BETA_LACTAMASE_A"/>
    <property type="match status" value="1"/>
</dbReference>
<evidence type="ECO:0000256" key="6">
    <source>
        <dbReference type="RuleBase" id="RU361140"/>
    </source>
</evidence>
<proteinExistence type="inferred from homology"/>
<sequence length="310" mass="33430">MTVKKIWLTLGMAFLVGVTGVVSQESRGGEYKGLSKEIAALAAGKRAVLGVSVLDDGGNVVAGVNDSVAFPMLSVFKFPCALAVLDKMNRENISRDSCIYVSKAQLPSGTYSPLRERYPEGGISLTLHQLLSYSLSLSDNNACDILIKWAGGTETVQEYMASLGFHDIKICADEADMHISPEMQYLNKATPRDVAKLFYRCLSTDVLPLPHRRELEQILLQTATGLDKLPAGLPADAAVGHKTGSSDRLANGMKIADNDAGFVLLPDGRRYYIAVFVSDSYETDAVNAAIIAAVSSLVYEYMSGRTGHPE</sequence>
<dbReference type="Pfam" id="PF13354">
    <property type="entry name" value="Beta-lactamase2"/>
    <property type="match status" value="1"/>
</dbReference>
<keyword evidence="5 6" id="KW-0046">Antibiotic resistance</keyword>
<dbReference type="Gene3D" id="3.40.710.10">
    <property type="entry name" value="DD-peptidase/beta-lactamase superfamily"/>
    <property type="match status" value="1"/>
</dbReference>
<organism evidence="8 9">
    <name type="scientific">Candidatus Barnesiella excrementipullorum</name>
    <dbReference type="NCBI Taxonomy" id="2838479"/>
    <lineage>
        <taxon>Bacteria</taxon>
        <taxon>Pseudomonadati</taxon>
        <taxon>Bacteroidota</taxon>
        <taxon>Bacteroidia</taxon>
        <taxon>Bacteroidales</taxon>
        <taxon>Barnesiellaceae</taxon>
        <taxon>Barnesiella</taxon>
    </lineage>
</organism>
<evidence type="ECO:0000256" key="4">
    <source>
        <dbReference type="ARBA" id="ARBA00022801"/>
    </source>
</evidence>
<dbReference type="InterPro" id="IPR023650">
    <property type="entry name" value="Beta-lactam_class-A_AS"/>
</dbReference>
<comment type="similarity">
    <text evidence="2 6">Belongs to the class-A beta-lactamase family.</text>
</comment>
<dbReference type="NCBIfam" id="NF033103">
    <property type="entry name" value="bla_class_A"/>
    <property type="match status" value="1"/>
</dbReference>
<dbReference type="PANTHER" id="PTHR35333:SF3">
    <property type="entry name" value="BETA-LACTAMASE-TYPE TRANSPEPTIDASE FOLD CONTAINING PROTEIN"/>
    <property type="match status" value="1"/>
</dbReference>
<reference evidence="8" key="1">
    <citation type="journal article" date="2021" name="PeerJ">
        <title>Extensive microbial diversity within the chicken gut microbiome revealed by metagenomics and culture.</title>
        <authorList>
            <person name="Gilroy R."/>
            <person name="Ravi A."/>
            <person name="Getino M."/>
            <person name="Pursley I."/>
            <person name="Horton D.L."/>
            <person name="Alikhan N.F."/>
            <person name="Baker D."/>
            <person name="Gharbi K."/>
            <person name="Hall N."/>
            <person name="Watson M."/>
            <person name="Adriaenssens E.M."/>
            <person name="Foster-Nyarko E."/>
            <person name="Jarju S."/>
            <person name="Secka A."/>
            <person name="Antonio M."/>
            <person name="Oren A."/>
            <person name="Chaudhuri R.R."/>
            <person name="La Ragione R."/>
            <person name="Hildebrand F."/>
            <person name="Pallen M.J."/>
        </authorList>
    </citation>
    <scope>NUCLEOTIDE SEQUENCE</scope>
    <source>
        <strain evidence="8">ChiHjej12B11-16260</strain>
    </source>
</reference>
<dbReference type="EC" id="3.5.2.6" evidence="3 6"/>
<dbReference type="GO" id="GO:0030655">
    <property type="term" value="P:beta-lactam antibiotic catabolic process"/>
    <property type="evidence" value="ECO:0007669"/>
    <property type="project" value="InterPro"/>
</dbReference>
<feature type="domain" description="Beta-lactamase class A catalytic" evidence="7">
    <location>
        <begin position="51"/>
        <end position="277"/>
    </location>
</feature>
<dbReference type="PANTHER" id="PTHR35333">
    <property type="entry name" value="BETA-LACTAMASE"/>
    <property type="match status" value="1"/>
</dbReference>
<dbReference type="GO" id="GO:0008800">
    <property type="term" value="F:beta-lactamase activity"/>
    <property type="evidence" value="ECO:0007669"/>
    <property type="project" value="UniProtKB-UniRule"/>
</dbReference>
<protein>
    <recommendedName>
        <fullName evidence="3 6">Beta-lactamase</fullName>
        <ecNumber evidence="3 6">3.5.2.6</ecNumber>
    </recommendedName>
</protein>
<comment type="catalytic activity">
    <reaction evidence="1 6">
        <text>a beta-lactam + H2O = a substituted beta-amino acid</text>
        <dbReference type="Rhea" id="RHEA:20401"/>
        <dbReference type="ChEBI" id="CHEBI:15377"/>
        <dbReference type="ChEBI" id="CHEBI:35627"/>
        <dbReference type="ChEBI" id="CHEBI:140347"/>
        <dbReference type="EC" id="3.5.2.6"/>
    </reaction>
</comment>
<evidence type="ECO:0000256" key="1">
    <source>
        <dbReference type="ARBA" id="ARBA00001526"/>
    </source>
</evidence>
<evidence type="ECO:0000259" key="7">
    <source>
        <dbReference type="Pfam" id="PF13354"/>
    </source>
</evidence>
<reference evidence="8" key="2">
    <citation type="submission" date="2021-04" db="EMBL/GenBank/DDBJ databases">
        <authorList>
            <person name="Gilroy R."/>
        </authorList>
    </citation>
    <scope>NUCLEOTIDE SEQUENCE</scope>
    <source>
        <strain evidence="8">ChiHjej12B11-16260</strain>
    </source>
</reference>
<dbReference type="PRINTS" id="PR00118">
    <property type="entry name" value="BLACTAMASEA"/>
</dbReference>
<dbReference type="EMBL" id="DXFB01000061">
    <property type="protein sequence ID" value="HIX45054.1"/>
    <property type="molecule type" value="Genomic_DNA"/>
</dbReference>
<accession>A0A9D2AQ45</accession>
<evidence type="ECO:0000256" key="5">
    <source>
        <dbReference type="ARBA" id="ARBA00023251"/>
    </source>
</evidence>
<comment type="caution">
    <text evidence="8">The sequence shown here is derived from an EMBL/GenBank/DDBJ whole genome shotgun (WGS) entry which is preliminary data.</text>
</comment>
<dbReference type="InterPro" id="IPR012338">
    <property type="entry name" value="Beta-lactam/transpept-like"/>
</dbReference>
<evidence type="ECO:0000313" key="8">
    <source>
        <dbReference type="EMBL" id="HIX45054.1"/>
    </source>
</evidence>
<name>A0A9D2AQ45_9BACT</name>
<keyword evidence="4 6" id="KW-0378">Hydrolase</keyword>
<evidence type="ECO:0000256" key="2">
    <source>
        <dbReference type="ARBA" id="ARBA00009009"/>
    </source>
</evidence>
<dbReference type="InterPro" id="IPR000871">
    <property type="entry name" value="Beta-lactam_class-A"/>
</dbReference>
<gene>
    <name evidence="8" type="primary">bla</name>
    <name evidence="8" type="ORF">H9982_02410</name>
</gene>
<dbReference type="Proteomes" id="UP000824246">
    <property type="component" value="Unassembled WGS sequence"/>
</dbReference>
<evidence type="ECO:0000256" key="3">
    <source>
        <dbReference type="ARBA" id="ARBA00012865"/>
    </source>
</evidence>
<dbReference type="SUPFAM" id="SSF56601">
    <property type="entry name" value="beta-lactamase/transpeptidase-like"/>
    <property type="match status" value="1"/>
</dbReference>
<dbReference type="GO" id="GO:0046677">
    <property type="term" value="P:response to antibiotic"/>
    <property type="evidence" value="ECO:0007669"/>
    <property type="project" value="UniProtKB-UniRule"/>
</dbReference>